<comment type="caution">
    <text evidence="2">The sequence shown here is derived from an EMBL/GenBank/DDBJ whole genome shotgun (WGS) entry which is preliminary data.</text>
</comment>
<gene>
    <name evidence="2" type="ORF">DPMN_137038</name>
</gene>
<protein>
    <submittedName>
        <fullName evidence="2">Uncharacterized protein</fullName>
    </submittedName>
</protein>
<keyword evidence="3" id="KW-1185">Reference proteome</keyword>
<organism evidence="2 3">
    <name type="scientific">Dreissena polymorpha</name>
    <name type="common">Zebra mussel</name>
    <name type="synonym">Mytilus polymorpha</name>
    <dbReference type="NCBI Taxonomy" id="45954"/>
    <lineage>
        <taxon>Eukaryota</taxon>
        <taxon>Metazoa</taxon>
        <taxon>Spiralia</taxon>
        <taxon>Lophotrochozoa</taxon>
        <taxon>Mollusca</taxon>
        <taxon>Bivalvia</taxon>
        <taxon>Autobranchia</taxon>
        <taxon>Heteroconchia</taxon>
        <taxon>Euheterodonta</taxon>
        <taxon>Imparidentia</taxon>
        <taxon>Neoheterodontei</taxon>
        <taxon>Myida</taxon>
        <taxon>Dreissenoidea</taxon>
        <taxon>Dreissenidae</taxon>
        <taxon>Dreissena</taxon>
    </lineage>
</organism>
<accession>A0A9D4G1W2</accession>
<reference evidence="2" key="2">
    <citation type="submission" date="2020-11" db="EMBL/GenBank/DDBJ databases">
        <authorList>
            <person name="McCartney M.A."/>
            <person name="Auch B."/>
            <person name="Kono T."/>
            <person name="Mallez S."/>
            <person name="Becker A."/>
            <person name="Gohl D.M."/>
            <person name="Silverstein K.A.T."/>
            <person name="Koren S."/>
            <person name="Bechman K.B."/>
            <person name="Herman A."/>
            <person name="Abrahante J.E."/>
            <person name="Garbe J."/>
        </authorList>
    </citation>
    <scope>NUCLEOTIDE SEQUENCE</scope>
    <source>
        <strain evidence="2">Duluth1</strain>
        <tissue evidence="2">Whole animal</tissue>
    </source>
</reference>
<name>A0A9D4G1W2_DREPO</name>
<dbReference type="EMBL" id="JAIWYP010000006">
    <property type="protein sequence ID" value="KAH3808681.1"/>
    <property type="molecule type" value="Genomic_DNA"/>
</dbReference>
<sequence>MVAENSSRLSLTINRGKSNFPKTNTTNDTPMTVQGEALGLLNIFTYLGSILDNHGGTYADVNISIGKAQAAFSWQTSGDPVQLASQPRLGSLKPSSRYLENQCHHHNKNTSLHQNLLRKILKIRWPENISTRRIIAQNKAKAH</sequence>
<dbReference type="AlphaFoldDB" id="A0A9D4G1W2"/>
<feature type="region of interest" description="Disordered" evidence="1">
    <location>
        <begin position="1"/>
        <end position="30"/>
    </location>
</feature>
<evidence type="ECO:0000256" key="1">
    <source>
        <dbReference type="SAM" id="MobiDB-lite"/>
    </source>
</evidence>
<dbReference type="Proteomes" id="UP000828390">
    <property type="component" value="Unassembled WGS sequence"/>
</dbReference>
<proteinExistence type="predicted"/>
<evidence type="ECO:0000313" key="2">
    <source>
        <dbReference type="EMBL" id="KAH3808681.1"/>
    </source>
</evidence>
<evidence type="ECO:0000313" key="3">
    <source>
        <dbReference type="Proteomes" id="UP000828390"/>
    </source>
</evidence>
<reference evidence="2" key="1">
    <citation type="journal article" date="2019" name="bioRxiv">
        <title>The Genome of the Zebra Mussel, Dreissena polymorpha: A Resource for Invasive Species Research.</title>
        <authorList>
            <person name="McCartney M.A."/>
            <person name="Auch B."/>
            <person name="Kono T."/>
            <person name="Mallez S."/>
            <person name="Zhang Y."/>
            <person name="Obille A."/>
            <person name="Becker A."/>
            <person name="Abrahante J.E."/>
            <person name="Garbe J."/>
            <person name="Badalamenti J.P."/>
            <person name="Herman A."/>
            <person name="Mangelson H."/>
            <person name="Liachko I."/>
            <person name="Sullivan S."/>
            <person name="Sone E.D."/>
            <person name="Koren S."/>
            <person name="Silverstein K.A.T."/>
            <person name="Beckman K.B."/>
            <person name="Gohl D.M."/>
        </authorList>
    </citation>
    <scope>NUCLEOTIDE SEQUENCE</scope>
    <source>
        <strain evidence="2">Duluth1</strain>
        <tissue evidence="2">Whole animal</tissue>
    </source>
</reference>